<organism evidence="11 12">
    <name type="scientific">Lophium mytilinum</name>
    <dbReference type="NCBI Taxonomy" id="390894"/>
    <lineage>
        <taxon>Eukaryota</taxon>
        <taxon>Fungi</taxon>
        <taxon>Dikarya</taxon>
        <taxon>Ascomycota</taxon>
        <taxon>Pezizomycotina</taxon>
        <taxon>Dothideomycetes</taxon>
        <taxon>Pleosporomycetidae</taxon>
        <taxon>Mytilinidiales</taxon>
        <taxon>Mytilinidiaceae</taxon>
        <taxon>Lophium</taxon>
    </lineage>
</organism>
<dbReference type="InterPro" id="IPR036695">
    <property type="entry name" value="Arg-tRNA-synth_N_sf"/>
</dbReference>
<dbReference type="GO" id="GO:0005524">
    <property type="term" value="F:ATP binding"/>
    <property type="evidence" value="ECO:0007669"/>
    <property type="project" value="UniProtKB-KW"/>
</dbReference>
<dbReference type="PRINTS" id="PR01038">
    <property type="entry name" value="TRNASYNTHARG"/>
</dbReference>
<keyword evidence="7 9" id="KW-0030">Aminoacyl-tRNA synthetase</keyword>
<dbReference type="Gene3D" id="1.10.730.10">
    <property type="entry name" value="Isoleucyl-tRNA Synthetase, Domain 1"/>
    <property type="match status" value="1"/>
</dbReference>
<reference evidence="11" key="1">
    <citation type="journal article" date="2020" name="Stud. Mycol.">
        <title>101 Dothideomycetes genomes: a test case for predicting lifestyles and emergence of pathogens.</title>
        <authorList>
            <person name="Haridas S."/>
            <person name="Albert R."/>
            <person name="Binder M."/>
            <person name="Bloem J."/>
            <person name="Labutti K."/>
            <person name="Salamov A."/>
            <person name="Andreopoulos B."/>
            <person name="Baker S."/>
            <person name="Barry K."/>
            <person name="Bills G."/>
            <person name="Bluhm B."/>
            <person name="Cannon C."/>
            <person name="Castanera R."/>
            <person name="Culley D."/>
            <person name="Daum C."/>
            <person name="Ezra D."/>
            <person name="Gonzalez J."/>
            <person name="Henrissat B."/>
            <person name="Kuo A."/>
            <person name="Liang C."/>
            <person name="Lipzen A."/>
            <person name="Lutzoni F."/>
            <person name="Magnuson J."/>
            <person name="Mondo S."/>
            <person name="Nolan M."/>
            <person name="Ohm R."/>
            <person name="Pangilinan J."/>
            <person name="Park H.-J."/>
            <person name="Ramirez L."/>
            <person name="Alfaro M."/>
            <person name="Sun H."/>
            <person name="Tritt A."/>
            <person name="Yoshinaga Y."/>
            <person name="Zwiers L.-H."/>
            <person name="Turgeon B."/>
            <person name="Goodwin S."/>
            <person name="Spatafora J."/>
            <person name="Crous P."/>
            <person name="Grigoriev I."/>
        </authorList>
    </citation>
    <scope>NUCLEOTIDE SEQUENCE</scope>
    <source>
        <strain evidence="11">CBS 269.34</strain>
    </source>
</reference>
<dbReference type="GO" id="GO:0004814">
    <property type="term" value="F:arginine-tRNA ligase activity"/>
    <property type="evidence" value="ECO:0007669"/>
    <property type="project" value="UniProtKB-EC"/>
</dbReference>
<evidence type="ECO:0000256" key="3">
    <source>
        <dbReference type="ARBA" id="ARBA00022598"/>
    </source>
</evidence>
<evidence type="ECO:0000256" key="7">
    <source>
        <dbReference type="ARBA" id="ARBA00023146"/>
    </source>
</evidence>
<dbReference type="PANTHER" id="PTHR11956">
    <property type="entry name" value="ARGINYL-TRNA SYNTHETASE"/>
    <property type="match status" value="1"/>
</dbReference>
<comment type="catalytic activity">
    <reaction evidence="8">
        <text>tRNA(Arg) + L-arginine + ATP = L-arginyl-tRNA(Arg) + AMP + diphosphate</text>
        <dbReference type="Rhea" id="RHEA:20301"/>
        <dbReference type="Rhea" id="RHEA-COMP:9658"/>
        <dbReference type="Rhea" id="RHEA-COMP:9673"/>
        <dbReference type="ChEBI" id="CHEBI:30616"/>
        <dbReference type="ChEBI" id="CHEBI:32682"/>
        <dbReference type="ChEBI" id="CHEBI:33019"/>
        <dbReference type="ChEBI" id="CHEBI:78442"/>
        <dbReference type="ChEBI" id="CHEBI:78513"/>
        <dbReference type="ChEBI" id="CHEBI:456215"/>
        <dbReference type="EC" id="6.1.1.19"/>
    </reaction>
</comment>
<evidence type="ECO:0000256" key="9">
    <source>
        <dbReference type="RuleBase" id="RU363038"/>
    </source>
</evidence>
<evidence type="ECO:0000256" key="8">
    <source>
        <dbReference type="ARBA" id="ARBA00049339"/>
    </source>
</evidence>
<proteinExistence type="inferred from homology"/>
<comment type="similarity">
    <text evidence="1 9">Belongs to the class-I aminoacyl-tRNA synthetase family.</text>
</comment>
<sequence>MSTSTITELETLLAELGLKTPIPQFPAADVLRKPLDIARCYLADVFSEISESDVENAYHSINGPNNIPMGDLAVVLPKLVHGADANVLAFELMQKFPAESPLFLLPFPEGVHLLIMFRPQTLPRLFLPYINDRKESYGRDAVLGLLDPSSPDSGRKKLVIEFSSPNIASEFQGKHLRSTILGAFICNLYESMGWDVTKLNYLGDWGKPIGLLGVGWEKFGSEELFQADPAGHLLEINHKINDLFVPEQVASKKARDDKKDSAEIESQGLFAERNAFFKRMEEGDEAALAFWKRVRDNGIQNYTRFYNRLNVSFDEYSGESQVSPETMTEVEQILKSKDICEESGGAWIVDLKKHGGRAGVAIIRDRAGSTTYLLRDLAAVLERHKKYAFDSMIYVVASDHNTHFSRLFKILELMDMSDLANKLQHVSFNAASQLSEKVGHGEYTLDGILDKCQSAVEESLQGNPERATLLEVAKGTSDLGVAALLAQELSARRASDHGFDVSRMTSFEPGTGLDLQYWYARVCDSIKILSNGASSSDNDVAALEDEDEANLLRSLVQYPEVTHLAYKTLEPAGVMVYLFNITAQLCSYFEAGRDIPKSADLPLYEATRVVLESGLKLLGIKPLAG</sequence>
<keyword evidence="12" id="KW-1185">Reference proteome</keyword>
<dbReference type="SMART" id="SM00836">
    <property type="entry name" value="DALR_1"/>
    <property type="match status" value="1"/>
</dbReference>
<dbReference type="SUPFAM" id="SSF55190">
    <property type="entry name" value="Arginyl-tRNA synthetase (ArgRS), N-terminal 'additional' domain"/>
    <property type="match status" value="1"/>
</dbReference>
<evidence type="ECO:0000256" key="4">
    <source>
        <dbReference type="ARBA" id="ARBA00022741"/>
    </source>
</evidence>
<dbReference type="EC" id="6.1.1.19" evidence="2"/>
<keyword evidence="6 9" id="KW-0648">Protein biosynthesis</keyword>
<dbReference type="OrthoDB" id="68056at2759"/>
<evidence type="ECO:0000256" key="6">
    <source>
        <dbReference type="ARBA" id="ARBA00022917"/>
    </source>
</evidence>
<feature type="domain" description="DALR anticodon binding" evidence="10">
    <location>
        <begin position="515"/>
        <end position="623"/>
    </location>
</feature>
<dbReference type="PANTHER" id="PTHR11956:SF11">
    <property type="entry name" value="ARGININE--TRNA LIGASE, MITOCHONDRIAL-RELATED"/>
    <property type="match status" value="1"/>
</dbReference>
<dbReference type="GO" id="GO:0006420">
    <property type="term" value="P:arginyl-tRNA aminoacylation"/>
    <property type="evidence" value="ECO:0007669"/>
    <property type="project" value="InterPro"/>
</dbReference>
<dbReference type="AlphaFoldDB" id="A0A6A6QCJ4"/>
<dbReference type="InterPro" id="IPR035684">
    <property type="entry name" value="ArgRS_core"/>
</dbReference>
<dbReference type="SUPFAM" id="SSF52374">
    <property type="entry name" value="Nucleotidylyl transferase"/>
    <property type="match status" value="1"/>
</dbReference>
<evidence type="ECO:0000256" key="1">
    <source>
        <dbReference type="ARBA" id="ARBA00005594"/>
    </source>
</evidence>
<dbReference type="InterPro" id="IPR014729">
    <property type="entry name" value="Rossmann-like_a/b/a_fold"/>
</dbReference>
<dbReference type="Pfam" id="PF00750">
    <property type="entry name" value="tRNA-synt_1d"/>
    <property type="match status" value="1"/>
</dbReference>
<evidence type="ECO:0000259" key="10">
    <source>
        <dbReference type="SMART" id="SM00836"/>
    </source>
</evidence>
<accession>A0A6A6QCJ4</accession>
<dbReference type="GO" id="GO:0032543">
    <property type="term" value="P:mitochondrial translation"/>
    <property type="evidence" value="ECO:0007669"/>
    <property type="project" value="TreeGrafter"/>
</dbReference>
<dbReference type="SUPFAM" id="SSF47323">
    <property type="entry name" value="Anticodon-binding domain of a subclass of class I aminoacyl-tRNA synthetases"/>
    <property type="match status" value="1"/>
</dbReference>
<dbReference type="Proteomes" id="UP000799750">
    <property type="component" value="Unassembled WGS sequence"/>
</dbReference>
<evidence type="ECO:0000256" key="5">
    <source>
        <dbReference type="ARBA" id="ARBA00022840"/>
    </source>
</evidence>
<dbReference type="InterPro" id="IPR008909">
    <property type="entry name" value="DALR_anticod-bd"/>
</dbReference>
<dbReference type="InterPro" id="IPR001278">
    <property type="entry name" value="Arg-tRNA-ligase"/>
</dbReference>
<dbReference type="Gene3D" id="3.40.50.620">
    <property type="entry name" value="HUPs"/>
    <property type="match status" value="1"/>
</dbReference>
<dbReference type="InterPro" id="IPR009080">
    <property type="entry name" value="tRNAsynth_Ia_anticodon-bd"/>
</dbReference>
<evidence type="ECO:0000256" key="2">
    <source>
        <dbReference type="ARBA" id="ARBA00012837"/>
    </source>
</evidence>
<evidence type="ECO:0000313" key="12">
    <source>
        <dbReference type="Proteomes" id="UP000799750"/>
    </source>
</evidence>
<keyword evidence="3 9" id="KW-0436">Ligase</keyword>
<dbReference type="Gene3D" id="3.30.1360.70">
    <property type="entry name" value="Arginyl tRNA synthetase N-terminal domain"/>
    <property type="match status" value="1"/>
</dbReference>
<evidence type="ECO:0000313" key="11">
    <source>
        <dbReference type="EMBL" id="KAF2489383.1"/>
    </source>
</evidence>
<keyword evidence="4 9" id="KW-0547">Nucleotide-binding</keyword>
<dbReference type="NCBIfam" id="TIGR00456">
    <property type="entry name" value="argS"/>
    <property type="match status" value="1"/>
</dbReference>
<dbReference type="Pfam" id="PF05746">
    <property type="entry name" value="DALR_1"/>
    <property type="match status" value="1"/>
</dbReference>
<keyword evidence="5 9" id="KW-0067">ATP-binding</keyword>
<protein>
    <recommendedName>
        <fullName evidence="2">arginine--tRNA ligase</fullName>
        <ecNumber evidence="2">6.1.1.19</ecNumber>
    </recommendedName>
</protein>
<dbReference type="EMBL" id="MU004199">
    <property type="protein sequence ID" value="KAF2489383.1"/>
    <property type="molecule type" value="Genomic_DNA"/>
</dbReference>
<gene>
    <name evidence="11" type="ORF">BU16DRAFT_622907</name>
</gene>
<dbReference type="GO" id="GO:0005739">
    <property type="term" value="C:mitochondrion"/>
    <property type="evidence" value="ECO:0007669"/>
    <property type="project" value="TreeGrafter"/>
</dbReference>
<name>A0A6A6QCJ4_9PEZI</name>